<keyword evidence="1" id="KW-1133">Transmembrane helix</keyword>
<accession>A0A0F0LTG0</accession>
<keyword evidence="1" id="KW-0812">Transmembrane</keyword>
<dbReference type="AlphaFoldDB" id="A0A0F0LTG0"/>
<organism evidence="2 3">
    <name type="scientific">Microbacterium ginsengisoli</name>
    <dbReference type="NCBI Taxonomy" id="400772"/>
    <lineage>
        <taxon>Bacteria</taxon>
        <taxon>Bacillati</taxon>
        <taxon>Actinomycetota</taxon>
        <taxon>Actinomycetes</taxon>
        <taxon>Micrococcales</taxon>
        <taxon>Microbacteriaceae</taxon>
        <taxon>Microbacterium</taxon>
    </lineage>
</organism>
<evidence type="ECO:0000313" key="3">
    <source>
        <dbReference type="Proteomes" id="UP000033451"/>
    </source>
</evidence>
<feature type="transmembrane region" description="Helical" evidence="1">
    <location>
        <begin position="34"/>
        <end position="57"/>
    </location>
</feature>
<dbReference type="RefSeq" id="WP_045247966.1">
    <property type="nucleotide sequence ID" value="NZ_JYIY01000076.1"/>
</dbReference>
<keyword evidence="1" id="KW-0472">Membrane</keyword>
<keyword evidence="3" id="KW-1185">Reference proteome</keyword>
<evidence type="ECO:0000256" key="1">
    <source>
        <dbReference type="SAM" id="Phobius"/>
    </source>
</evidence>
<name>A0A0F0LTG0_9MICO</name>
<gene>
    <name evidence="2" type="ORF">RR49_02061</name>
</gene>
<reference evidence="2 3" key="1">
    <citation type="submission" date="2015-02" db="EMBL/GenBank/DDBJ databases">
        <title>Draft genome sequences of ten Microbacterium spp. with emphasis on heavy metal contaminated environments.</title>
        <authorList>
            <person name="Corretto E."/>
        </authorList>
    </citation>
    <scope>NUCLEOTIDE SEQUENCE [LARGE SCALE GENOMIC DNA]</scope>
    <source>
        <strain evidence="2 3">DSM 18659</strain>
    </source>
</reference>
<protein>
    <submittedName>
        <fullName evidence="2">Uncharacterized protein</fullName>
    </submittedName>
</protein>
<dbReference type="Proteomes" id="UP000033451">
    <property type="component" value="Unassembled WGS sequence"/>
</dbReference>
<sequence>MTLQLPPTDEQIARMRREVLTTIAVRRTRRRRRFWWVAGATALVLAASTAGVAALFASVDDRNVTFDCYTSTDLTSNHSTSTSVETDRDKNTELSMADRVATALAVCEASYTAVRTGEDAPAGPYVPNPTACVLSDRRIAVLPNAAGKDDASFCAALGLTAPGR</sequence>
<dbReference type="PATRIC" id="fig|400772.4.peg.2075"/>
<dbReference type="EMBL" id="JYIY01000076">
    <property type="protein sequence ID" value="KJL36014.1"/>
    <property type="molecule type" value="Genomic_DNA"/>
</dbReference>
<proteinExistence type="predicted"/>
<dbReference type="STRING" id="400772.RR49_02061"/>
<dbReference type="OrthoDB" id="5126182at2"/>
<comment type="caution">
    <text evidence="2">The sequence shown here is derived from an EMBL/GenBank/DDBJ whole genome shotgun (WGS) entry which is preliminary data.</text>
</comment>
<evidence type="ECO:0000313" key="2">
    <source>
        <dbReference type="EMBL" id="KJL36014.1"/>
    </source>
</evidence>